<comment type="function">
    <text evidence="10">Mannosylates Man(2)GlcNAc(2)-dolichol diphosphate and Man(1)GlcNAc(2)-dolichol diphosphate to form Man(3)GlcNAc(2)-dolichol diphosphate.</text>
</comment>
<dbReference type="Gene3D" id="3.40.50.2000">
    <property type="entry name" value="Glycogen Phosphorylase B"/>
    <property type="match status" value="2"/>
</dbReference>
<comment type="subcellular location">
    <subcellularLocation>
        <location evidence="10">Endoplasmic reticulum membrane</location>
        <topology evidence="10">Single-pass membrane protein</topology>
    </subcellularLocation>
</comment>
<evidence type="ECO:0000256" key="8">
    <source>
        <dbReference type="ARBA" id="ARBA00045103"/>
    </source>
</evidence>
<dbReference type="GO" id="GO:0005789">
    <property type="term" value="C:endoplasmic reticulum membrane"/>
    <property type="evidence" value="ECO:0007669"/>
    <property type="project" value="UniProtKB-SubCell"/>
</dbReference>
<keyword evidence="14" id="KW-1185">Reference proteome</keyword>
<dbReference type="SUPFAM" id="SSF53756">
    <property type="entry name" value="UDP-Glycosyltransferase/glycogen phosphorylase"/>
    <property type="match status" value="1"/>
</dbReference>
<dbReference type="InterPro" id="IPR001296">
    <property type="entry name" value="Glyco_trans_1"/>
</dbReference>
<evidence type="ECO:0000256" key="5">
    <source>
        <dbReference type="ARBA" id="ARBA00022824"/>
    </source>
</evidence>
<evidence type="ECO:0000259" key="11">
    <source>
        <dbReference type="Pfam" id="PF00534"/>
    </source>
</evidence>
<dbReference type="CDD" id="cd03805">
    <property type="entry name" value="GT4_ALG2-like"/>
    <property type="match status" value="1"/>
</dbReference>
<keyword evidence="6" id="KW-1133">Transmembrane helix</keyword>
<evidence type="ECO:0000256" key="3">
    <source>
        <dbReference type="ARBA" id="ARBA00022679"/>
    </source>
</evidence>
<accession>A0AAV6UWR5</accession>
<dbReference type="FunFam" id="3.40.50.2000:FF:000210">
    <property type="entry name" value="Alpha-1,3/1,6-mannosyltransferase ALG2"/>
    <property type="match status" value="1"/>
</dbReference>
<comment type="caution">
    <text evidence="13">The sequence shown here is derived from an EMBL/GenBank/DDBJ whole genome shotgun (WGS) entry which is preliminary data.</text>
</comment>
<gene>
    <name evidence="13" type="ORF">JTE90_012101</name>
</gene>
<feature type="domain" description="Glycosyl transferase family 1" evidence="11">
    <location>
        <begin position="207"/>
        <end position="373"/>
    </location>
</feature>
<evidence type="ECO:0000313" key="14">
    <source>
        <dbReference type="Proteomes" id="UP000827092"/>
    </source>
</evidence>
<dbReference type="EC" id="2.4.1.132" evidence="10"/>
<comment type="similarity">
    <text evidence="10">Belongs to the glycosyltransferase group 1 family.</text>
</comment>
<keyword evidence="5" id="KW-0256">Endoplasmic reticulum</keyword>
<dbReference type="InterPro" id="IPR027054">
    <property type="entry name" value="ALG2"/>
</dbReference>
<keyword evidence="3 10" id="KW-0808">Transferase</keyword>
<evidence type="ECO:0000256" key="7">
    <source>
        <dbReference type="ARBA" id="ARBA00023136"/>
    </source>
</evidence>
<keyword evidence="7" id="KW-0472">Membrane</keyword>
<dbReference type="Proteomes" id="UP000827092">
    <property type="component" value="Unassembled WGS sequence"/>
</dbReference>
<keyword evidence="2 10" id="KW-0328">Glycosyltransferase</keyword>
<keyword evidence="4" id="KW-0812">Transmembrane</keyword>
<comment type="catalytic activity">
    <reaction evidence="9 10">
        <text>an alpha-D-Man-(1-&gt;3)-beta-D-Man-(1-&gt;4)-beta-D-GlcNAc-(1-&gt;4)-alpha-D-GlcNAc-diphospho-di-trans,poly-cis-dolichol + GDP-alpha-D-mannose = an alpha-D-Man-(1-&gt;3)-[alpha-D-Man-(1-&gt;6)]-beta-D-Man-(1-&gt;4)-beta-D-GlcNAc-(1-&gt;4)-alpha-D-GlcNAc-diphospho-di-trans,poly-cis-dolichol + GDP + H(+)</text>
        <dbReference type="Rhea" id="RHEA:29519"/>
        <dbReference type="Rhea" id="RHEA-COMP:19513"/>
        <dbReference type="Rhea" id="RHEA-COMP:19515"/>
        <dbReference type="ChEBI" id="CHEBI:15378"/>
        <dbReference type="ChEBI" id="CHEBI:57527"/>
        <dbReference type="ChEBI" id="CHEBI:58189"/>
        <dbReference type="ChEBI" id="CHEBI:132510"/>
        <dbReference type="ChEBI" id="CHEBI:132511"/>
        <dbReference type="EC" id="2.4.1.257"/>
    </reaction>
    <physiologicalReaction direction="left-to-right" evidence="9 10">
        <dbReference type="Rhea" id="RHEA:29520"/>
    </physiologicalReaction>
</comment>
<evidence type="ECO:0000256" key="9">
    <source>
        <dbReference type="ARBA" id="ARBA00045104"/>
    </source>
</evidence>
<evidence type="ECO:0000259" key="12">
    <source>
        <dbReference type="Pfam" id="PF13439"/>
    </source>
</evidence>
<feature type="domain" description="Glycosyltransferase subfamily 4-like N-terminal" evidence="12">
    <location>
        <begin position="12"/>
        <end position="190"/>
    </location>
</feature>
<evidence type="ECO:0000256" key="2">
    <source>
        <dbReference type="ARBA" id="ARBA00022676"/>
    </source>
</evidence>
<dbReference type="PANTHER" id="PTHR45918:SF1">
    <property type="entry name" value="ALPHA-1,3_1,6-MANNOSYLTRANSFERASE ALG2"/>
    <property type="match status" value="1"/>
</dbReference>
<dbReference type="PANTHER" id="PTHR45918">
    <property type="entry name" value="ALPHA-1,3/1,6-MANNOSYLTRANSFERASE ALG2"/>
    <property type="match status" value="1"/>
</dbReference>
<protein>
    <recommendedName>
        <fullName evidence="10">Alpha-1,3/1,6-mannosyltransferase ALG2</fullName>
        <ecNumber evidence="10">2.4.1.132</ecNumber>
        <ecNumber evidence="10">2.4.1.257</ecNumber>
    </recommendedName>
    <alternativeName>
        <fullName evidence="10">GDP-Man:Man(1)GlcNAc(2)-PP-Dol alpha-1,3-mannosyltransferase</fullName>
    </alternativeName>
</protein>
<dbReference type="GO" id="GO:0102704">
    <property type="term" value="F:GDP-Man:Man(2)GlcNAc(2)-PP-Dol alpha-1,6-mannosyltransferase activity"/>
    <property type="evidence" value="ECO:0007669"/>
    <property type="project" value="UniProtKB-UniRule"/>
</dbReference>
<dbReference type="Pfam" id="PF13439">
    <property type="entry name" value="Glyco_transf_4"/>
    <property type="match status" value="1"/>
</dbReference>
<dbReference type="FunFam" id="3.40.50.2000:FF:000085">
    <property type="entry name" value="alpha-1,3/1,6-mannosyltransferase ALG2"/>
    <property type="match status" value="1"/>
</dbReference>
<dbReference type="AlphaFoldDB" id="A0AAV6UWR5"/>
<sequence length="399" mass="45049">MKIAFLHPDLGIGGAERLIVDAAVALKSKGHEVRIYTNHHDPKHCFDETRDGTLKTEVIGDYLPRTLFGRFYALCAYVRMICAAFHLVFKSDFEPDVYICDQVSAAIPVLKWKGTKVIFYCHFPDLLLTARKSWWKKLYRAPLDWIEESTTGKADEILVNSNFTAGVFKHTFKSLQNTSLKVLHPTINVQNLLRPLPDAELEVKTDATTIFLSINRYERKKNIQLAIDAMDRLSKKLNPKDFSKIHLIIAGGYDERVEENVSHHSELQDSVQRLRLQNHVTFLRSPSDDAKRLLFHACTAVIYTPSNEHFGIVPLEAMLLGRPVLACASGGPLETVIDQQTGFLCSAEPGAFAERMLDLAKDRSLAREMGVSASEHVKKNFSFTSFSKKLDEVVQDCVK</sequence>
<evidence type="ECO:0000256" key="6">
    <source>
        <dbReference type="ARBA" id="ARBA00022989"/>
    </source>
</evidence>
<name>A0AAV6UWR5_9ARAC</name>
<dbReference type="EMBL" id="JAFNEN010000244">
    <property type="protein sequence ID" value="KAG8188267.1"/>
    <property type="molecule type" value="Genomic_DNA"/>
</dbReference>
<proteinExistence type="inferred from homology"/>
<organism evidence="13 14">
    <name type="scientific">Oedothorax gibbosus</name>
    <dbReference type="NCBI Taxonomy" id="931172"/>
    <lineage>
        <taxon>Eukaryota</taxon>
        <taxon>Metazoa</taxon>
        <taxon>Ecdysozoa</taxon>
        <taxon>Arthropoda</taxon>
        <taxon>Chelicerata</taxon>
        <taxon>Arachnida</taxon>
        <taxon>Araneae</taxon>
        <taxon>Araneomorphae</taxon>
        <taxon>Entelegynae</taxon>
        <taxon>Araneoidea</taxon>
        <taxon>Linyphiidae</taxon>
        <taxon>Erigoninae</taxon>
        <taxon>Oedothorax</taxon>
    </lineage>
</organism>
<evidence type="ECO:0000256" key="1">
    <source>
        <dbReference type="ARBA" id="ARBA00004922"/>
    </source>
</evidence>
<evidence type="ECO:0000256" key="10">
    <source>
        <dbReference type="RuleBase" id="RU367136"/>
    </source>
</evidence>
<evidence type="ECO:0000313" key="13">
    <source>
        <dbReference type="EMBL" id="KAG8188267.1"/>
    </source>
</evidence>
<reference evidence="13 14" key="1">
    <citation type="journal article" date="2022" name="Nat. Ecol. Evol.">
        <title>A masculinizing supergene underlies an exaggerated male reproductive morph in a spider.</title>
        <authorList>
            <person name="Hendrickx F."/>
            <person name="De Corte Z."/>
            <person name="Sonet G."/>
            <person name="Van Belleghem S.M."/>
            <person name="Kostlbacher S."/>
            <person name="Vangestel C."/>
        </authorList>
    </citation>
    <scope>NUCLEOTIDE SEQUENCE [LARGE SCALE GENOMIC DNA]</scope>
    <source>
        <strain evidence="13">W744_W776</strain>
    </source>
</reference>
<comment type="catalytic activity">
    <reaction evidence="8 10">
        <text>a beta-D-Man-(1-&gt;4)-beta-D-GlcNAc-(1-&gt;4)-alpha-D-GlcNAc-diphospho-di-trans,poly-cis-dolichol + GDP-alpha-D-mannose = an alpha-D-Man-(1-&gt;3)-beta-D-Man-(1-&gt;4)-beta-D-GlcNAc-(1-&gt;4)-alpha-D-GlcNAc-diphospho-di-trans,poly-cis-dolichol + GDP + H(+)</text>
        <dbReference type="Rhea" id="RHEA:29515"/>
        <dbReference type="Rhea" id="RHEA-COMP:19511"/>
        <dbReference type="Rhea" id="RHEA-COMP:19513"/>
        <dbReference type="ChEBI" id="CHEBI:15378"/>
        <dbReference type="ChEBI" id="CHEBI:57527"/>
        <dbReference type="ChEBI" id="CHEBI:58189"/>
        <dbReference type="ChEBI" id="CHEBI:58472"/>
        <dbReference type="ChEBI" id="CHEBI:132510"/>
        <dbReference type="EC" id="2.4.1.132"/>
    </reaction>
    <physiologicalReaction direction="left-to-right" evidence="8 10">
        <dbReference type="Rhea" id="RHEA:29516"/>
    </physiologicalReaction>
</comment>
<dbReference type="GO" id="GO:0004378">
    <property type="term" value="F:GDP-Man:Man(1)GlcNAc(2)-PP-Dol alpha-1,3-mannosyltransferase activity"/>
    <property type="evidence" value="ECO:0007669"/>
    <property type="project" value="UniProtKB-UniRule"/>
</dbReference>
<dbReference type="Pfam" id="PF00534">
    <property type="entry name" value="Glycos_transf_1"/>
    <property type="match status" value="1"/>
</dbReference>
<dbReference type="InterPro" id="IPR028098">
    <property type="entry name" value="Glyco_trans_4-like_N"/>
</dbReference>
<dbReference type="EC" id="2.4.1.257" evidence="10"/>
<comment type="pathway">
    <text evidence="1 10">Protein modification; protein glycosylation.</text>
</comment>
<evidence type="ECO:0000256" key="4">
    <source>
        <dbReference type="ARBA" id="ARBA00022692"/>
    </source>
</evidence>